<evidence type="ECO:0000259" key="14">
    <source>
        <dbReference type="Pfam" id="PF02771"/>
    </source>
</evidence>
<dbReference type="RefSeq" id="WP_141872819.1">
    <property type="nucleotide sequence ID" value="NZ_VFOX01000001.1"/>
</dbReference>
<organism evidence="15 16">
    <name type="scientific">Microbacterium saperdae</name>
    <dbReference type="NCBI Taxonomy" id="69368"/>
    <lineage>
        <taxon>Bacteria</taxon>
        <taxon>Bacillati</taxon>
        <taxon>Actinomycetota</taxon>
        <taxon>Actinomycetes</taxon>
        <taxon>Micrococcales</taxon>
        <taxon>Microbacteriaceae</taxon>
        <taxon>Microbacterium</taxon>
    </lineage>
</organism>
<evidence type="ECO:0000256" key="11">
    <source>
        <dbReference type="RuleBase" id="RU362125"/>
    </source>
</evidence>
<feature type="domain" description="Acyl-CoA dehydrogenase/oxidase C-terminal" evidence="12">
    <location>
        <begin position="232"/>
        <end position="379"/>
    </location>
</feature>
<protein>
    <recommendedName>
        <fullName evidence="9">glutaryl-CoA dehydrogenase (ETF)</fullName>
        <ecNumber evidence="9">1.3.8.6</ecNumber>
    </recommendedName>
</protein>
<feature type="domain" description="Acyl-CoA oxidase/dehydrogenase middle" evidence="13">
    <location>
        <begin position="130"/>
        <end position="220"/>
    </location>
</feature>
<dbReference type="EMBL" id="VFOX01000001">
    <property type="protein sequence ID" value="TQL87023.1"/>
    <property type="molecule type" value="Genomic_DNA"/>
</dbReference>
<keyword evidence="6 11" id="KW-0560">Oxidoreductase</keyword>
<accession>A0A543BQD4</accession>
<dbReference type="Gene3D" id="2.40.110.10">
    <property type="entry name" value="Butyryl-CoA Dehydrogenase, subunit A, domain 2"/>
    <property type="match status" value="1"/>
</dbReference>
<keyword evidence="5" id="KW-0809">Transit peptide</keyword>
<dbReference type="SUPFAM" id="SSF56645">
    <property type="entry name" value="Acyl-CoA dehydrogenase NM domain-like"/>
    <property type="match status" value="1"/>
</dbReference>
<evidence type="ECO:0000256" key="9">
    <source>
        <dbReference type="ARBA" id="ARBA00039033"/>
    </source>
</evidence>
<evidence type="ECO:0000256" key="8">
    <source>
        <dbReference type="ARBA" id="ARBA00037927"/>
    </source>
</evidence>
<evidence type="ECO:0000256" key="4">
    <source>
        <dbReference type="ARBA" id="ARBA00022827"/>
    </source>
</evidence>
<comment type="cofactor">
    <cofactor evidence="1 11">
        <name>FAD</name>
        <dbReference type="ChEBI" id="CHEBI:57692"/>
    </cofactor>
</comment>
<dbReference type="Gene3D" id="1.20.140.10">
    <property type="entry name" value="Butyryl-CoA Dehydrogenase, subunit A, domain 3"/>
    <property type="match status" value="1"/>
</dbReference>
<dbReference type="InterPro" id="IPR009100">
    <property type="entry name" value="AcylCoA_DH/oxidase_NM_dom_sf"/>
</dbReference>
<dbReference type="InterPro" id="IPR037069">
    <property type="entry name" value="AcylCoA_DH/ox_N_sf"/>
</dbReference>
<dbReference type="InterPro" id="IPR013786">
    <property type="entry name" value="AcylCoA_DH/ox_N"/>
</dbReference>
<evidence type="ECO:0000256" key="5">
    <source>
        <dbReference type="ARBA" id="ARBA00022946"/>
    </source>
</evidence>
<evidence type="ECO:0000256" key="3">
    <source>
        <dbReference type="ARBA" id="ARBA00022630"/>
    </source>
</evidence>
<evidence type="ECO:0000313" key="16">
    <source>
        <dbReference type="Proteomes" id="UP000317209"/>
    </source>
</evidence>
<dbReference type="Pfam" id="PF02771">
    <property type="entry name" value="Acyl-CoA_dh_N"/>
    <property type="match status" value="1"/>
</dbReference>
<keyword evidence="3 11" id="KW-0285">Flavoprotein</keyword>
<dbReference type="InterPro" id="IPR006091">
    <property type="entry name" value="Acyl-CoA_Oxase/DH_mid-dom"/>
</dbReference>
<evidence type="ECO:0000256" key="10">
    <source>
        <dbReference type="ARBA" id="ARBA00049493"/>
    </source>
</evidence>
<dbReference type="GO" id="GO:0000062">
    <property type="term" value="F:fatty-acyl-CoA binding"/>
    <property type="evidence" value="ECO:0007669"/>
    <property type="project" value="TreeGrafter"/>
</dbReference>
<comment type="caution">
    <text evidence="15">The sequence shown here is derived from an EMBL/GenBank/DDBJ whole genome shotgun (WGS) entry which is preliminary data.</text>
</comment>
<comment type="catalytic activity">
    <reaction evidence="10">
        <text>glutaryl-CoA + oxidized [electron-transfer flavoprotein] + 2 H(+) = (2E)-butenoyl-CoA + reduced [electron-transfer flavoprotein] + CO2</text>
        <dbReference type="Rhea" id="RHEA:13389"/>
        <dbReference type="Rhea" id="RHEA-COMP:10685"/>
        <dbReference type="Rhea" id="RHEA-COMP:10686"/>
        <dbReference type="ChEBI" id="CHEBI:15378"/>
        <dbReference type="ChEBI" id="CHEBI:16526"/>
        <dbReference type="ChEBI" id="CHEBI:57332"/>
        <dbReference type="ChEBI" id="CHEBI:57378"/>
        <dbReference type="ChEBI" id="CHEBI:57692"/>
        <dbReference type="ChEBI" id="CHEBI:58307"/>
        <dbReference type="EC" id="1.3.8.6"/>
    </reaction>
</comment>
<comment type="similarity">
    <text evidence="2 11">Belongs to the acyl-CoA dehydrogenase family.</text>
</comment>
<dbReference type="InterPro" id="IPR009075">
    <property type="entry name" value="AcylCo_DH/oxidase_C"/>
</dbReference>
<dbReference type="OrthoDB" id="9770681at2"/>
<dbReference type="GO" id="GO:0046949">
    <property type="term" value="P:fatty-acyl-CoA biosynthetic process"/>
    <property type="evidence" value="ECO:0007669"/>
    <property type="project" value="TreeGrafter"/>
</dbReference>
<dbReference type="EC" id="1.3.8.6" evidence="9"/>
<comment type="pathway">
    <text evidence="7">Amino-acid metabolism; lysine degradation.</text>
</comment>
<reference evidence="15 16" key="1">
    <citation type="submission" date="2019-06" db="EMBL/GenBank/DDBJ databases">
        <title>Sequencing the genomes of 1000 actinobacteria strains.</title>
        <authorList>
            <person name="Klenk H.-P."/>
        </authorList>
    </citation>
    <scope>NUCLEOTIDE SEQUENCE [LARGE SCALE GENOMIC DNA]</scope>
    <source>
        <strain evidence="15 16">DSM 20169</strain>
    </source>
</reference>
<proteinExistence type="inferred from homology"/>
<evidence type="ECO:0000259" key="13">
    <source>
        <dbReference type="Pfam" id="PF02770"/>
    </source>
</evidence>
<comment type="pathway">
    <text evidence="8">Amino-acid metabolism; tryptophan metabolism.</text>
</comment>
<dbReference type="Pfam" id="PF00441">
    <property type="entry name" value="Acyl-CoA_dh_1"/>
    <property type="match status" value="1"/>
</dbReference>
<dbReference type="FunFam" id="1.10.540.10:FF:000026">
    <property type="entry name" value="Acyl-CoA dehydrogenase medium chain"/>
    <property type="match status" value="1"/>
</dbReference>
<dbReference type="InterPro" id="IPR052033">
    <property type="entry name" value="Glutaryl-CoA_DH_mitochondrial"/>
</dbReference>
<dbReference type="InterPro" id="IPR046373">
    <property type="entry name" value="Acyl-CoA_Oxase/DH_mid-dom_sf"/>
</dbReference>
<evidence type="ECO:0000256" key="7">
    <source>
        <dbReference type="ARBA" id="ARBA00037899"/>
    </source>
</evidence>
<dbReference type="InterPro" id="IPR036250">
    <property type="entry name" value="AcylCo_DH-like_C"/>
</dbReference>
<evidence type="ECO:0000259" key="12">
    <source>
        <dbReference type="Pfam" id="PF00441"/>
    </source>
</evidence>
<evidence type="ECO:0000256" key="6">
    <source>
        <dbReference type="ARBA" id="ARBA00023002"/>
    </source>
</evidence>
<dbReference type="PROSITE" id="PS00072">
    <property type="entry name" value="ACYL_COA_DH_1"/>
    <property type="match status" value="1"/>
</dbReference>
<evidence type="ECO:0000256" key="2">
    <source>
        <dbReference type="ARBA" id="ARBA00009347"/>
    </source>
</evidence>
<keyword evidence="16" id="KW-1185">Reference proteome</keyword>
<dbReference type="Proteomes" id="UP000317209">
    <property type="component" value="Unassembled WGS sequence"/>
</dbReference>
<dbReference type="Gene3D" id="1.10.540.10">
    <property type="entry name" value="Acyl-CoA dehydrogenase/oxidase, N-terminal domain"/>
    <property type="match status" value="1"/>
</dbReference>
<dbReference type="GO" id="GO:0033539">
    <property type="term" value="P:fatty acid beta-oxidation using acyl-CoA dehydrogenase"/>
    <property type="evidence" value="ECO:0007669"/>
    <property type="project" value="TreeGrafter"/>
</dbReference>
<dbReference type="InterPro" id="IPR006089">
    <property type="entry name" value="Acyl-CoA_DH_CS"/>
</dbReference>
<dbReference type="PANTHER" id="PTHR42807:SF1">
    <property type="entry name" value="GLUTARYL-COA DEHYDROGENASE, MITOCHONDRIAL"/>
    <property type="match status" value="1"/>
</dbReference>
<name>A0A543BQD4_9MICO</name>
<evidence type="ECO:0000313" key="15">
    <source>
        <dbReference type="EMBL" id="TQL87023.1"/>
    </source>
</evidence>
<feature type="domain" description="Acyl-CoA dehydrogenase/oxidase N-terminal" evidence="14">
    <location>
        <begin position="16"/>
        <end position="126"/>
    </location>
</feature>
<sequence>MTPVPDLLDFDELLSADERAMRDSVRGFVDARIRPHIAGWYDDAIFPTELVPELAELGLLGMHLNGYGCAGRSAVEYGLAAMELEAGDSGLRTFVSVQGSLAMSAIHKHGSEEQKQEWLPRMARGEVIGCFGLTEPNSGSDPSSMTTFARRDGDGWVINGAKRWIGLASIAQIAIIWAQTDDGIRGFIVPTDSEGFVATPIAPKLSMRASIQCDITLTDVRLPAEAQLPEARGLRAPFSCLNEARYGIGWGVIGAARDSYATALSYSLTRIQFNQPIASFQLTQQKLVDMAIEIEKAQLLALRLGRLKDAGSLAPHQISVAKLSNTRAAIAIAREARTILGGNGVSGDYSPLRHAANLESVRTYEGTDEIHTLVLGAHITGIPAFRNTLIEGAS</sequence>
<evidence type="ECO:0000256" key="1">
    <source>
        <dbReference type="ARBA" id="ARBA00001974"/>
    </source>
</evidence>
<gene>
    <name evidence="15" type="ORF">FB560_2690</name>
</gene>
<dbReference type="SUPFAM" id="SSF47203">
    <property type="entry name" value="Acyl-CoA dehydrogenase C-terminal domain-like"/>
    <property type="match status" value="1"/>
</dbReference>
<dbReference type="GO" id="GO:0050660">
    <property type="term" value="F:flavin adenine dinucleotide binding"/>
    <property type="evidence" value="ECO:0007669"/>
    <property type="project" value="InterPro"/>
</dbReference>
<keyword evidence="4 11" id="KW-0274">FAD</keyword>
<dbReference type="PANTHER" id="PTHR42807">
    <property type="entry name" value="GLUTARYL-COA DEHYDROGENASE, MITOCHONDRIAL"/>
    <property type="match status" value="1"/>
</dbReference>
<dbReference type="AlphaFoldDB" id="A0A543BQD4"/>
<dbReference type="GO" id="GO:0004361">
    <property type="term" value="F:glutaryl-CoA dehydrogenase activity"/>
    <property type="evidence" value="ECO:0007669"/>
    <property type="project" value="UniProtKB-EC"/>
</dbReference>
<dbReference type="Pfam" id="PF02770">
    <property type="entry name" value="Acyl-CoA_dh_M"/>
    <property type="match status" value="1"/>
</dbReference>